<keyword evidence="2" id="KW-1185">Reference proteome</keyword>
<comment type="caution">
    <text evidence="1">The sequence shown here is derived from an EMBL/GenBank/DDBJ whole genome shotgun (WGS) entry which is preliminary data.</text>
</comment>
<organism evidence="1 2">
    <name type="scientific">Polarella glacialis</name>
    <name type="common">Dinoflagellate</name>
    <dbReference type="NCBI Taxonomy" id="89957"/>
    <lineage>
        <taxon>Eukaryota</taxon>
        <taxon>Sar</taxon>
        <taxon>Alveolata</taxon>
        <taxon>Dinophyceae</taxon>
        <taxon>Suessiales</taxon>
        <taxon>Suessiaceae</taxon>
        <taxon>Polarella</taxon>
    </lineage>
</organism>
<evidence type="ECO:0000313" key="1">
    <source>
        <dbReference type="EMBL" id="CAE8585556.1"/>
    </source>
</evidence>
<proteinExistence type="predicted"/>
<accession>A0A813DGF1</accession>
<protein>
    <submittedName>
        <fullName evidence="1">Uncharacterized protein</fullName>
    </submittedName>
</protein>
<name>A0A813DGF1_POLGL</name>
<dbReference type="Proteomes" id="UP000654075">
    <property type="component" value="Unassembled WGS sequence"/>
</dbReference>
<reference evidence="1" key="1">
    <citation type="submission" date="2021-02" db="EMBL/GenBank/DDBJ databases">
        <authorList>
            <person name="Dougan E. K."/>
            <person name="Rhodes N."/>
            <person name="Thang M."/>
            <person name="Chan C."/>
        </authorList>
    </citation>
    <scope>NUCLEOTIDE SEQUENCE</scope>
</reference>
<evidence type="ECO:0000313" key="2">
    <source>
        <dbReference type="Proteomes" id="UP000654075"/>
    </source>
</evidence>
<gene>
    <name evidence="1" type="ORF">PGLA1383_LOCUS4462</name>
</gene>
<sequence>MTIRTQDDTNVQLAIGSGVLQGDSAAAEQFTAVFNPTVASYIAELSEEDITANLLLQDELTGDQIDPSTTTYADDLVTTATVQDAAHAVRQQQQLNTLLENNVQPVGLTSNNNKKQALASAHGRRAQQLYSSLLDSQVVQQIPFTTQTLYLGAQFHSTLQQKFD</sequence>
<feature type="non-terminal residue" evidence="1">
    <location>
        <position position="164"/>
    </location>
</feature>
<dbReference type="EMBL" id="CAJNNV010001672">
    <property type="protein sequence ID" value="CAE8585556.1"/>
    <property type="molecule type" value="Genomic_DNA"/>
</dbReference>
<dbReference type="AlphaFoldDB" id="A0A813DGF1"/>